<evidence type="ECO:0000256" key="1">
    <source>
        <dbReference type="SAM" id="SignalP"/>
    </source>
</evidence>
<feature type="signal peptide" evidence="1">
    <location>
        <begin position="1"/>
        <end position="19"/>
    </location>
</feature>
<evidence type="ECO:0000313" key="3">
    <source>
        <dbReference type="EMBL" id="CAE0675902.1"/>
    </source>
</evidence>
<dbReference type="PANTHER" id="PTHR33418">
    <property type="entry name" value="HELICASE-ASSOCIATED"/>
    <property type="match status" value="1"/>
</dbReference>
<feature type="domain" description="Helicase-associated" evidence="2">
    <location>
        <begin position="157"/>
        <end position="219"/>
    </location>
</feature>
<dbReference type="Pfam" id="PF03457">
    <property type="entry name" value="HA"/>
    <property type="match status" value="2"/>
</dbReference>
<protein>
    <recommendedName>
        <fullName evidence="2">Helicase-associated domain-containing protein</fullName>
    </recommendedName>
</protein>
<dbReference type="Gene3D" id="6.10.140.530">
    <property type="match status" value="2"/>
</dbReference>
<dbReference type="InterPro" id="IPR005114">
    <property type="entry name" value="Helicase_assoc"/>
</dbReference>
<dbReference type="EMBL" id="HBIV01038914">
    <property type="protein sequence ID" value="CAE0675902.1"/>
    <property type="molecule type" value="Transcribed_RNA"/>
</dbReference>
<reference evidence="3" key="1">
    <citation type="submission" date="2021-01" db="EMBL/GenBank/DDBJ databases">
        <authorList>
            <person name="Corre E."/>
            <person name="Pelletier E."/>
            <person name="Niang G."/>
            <person name="Scheremetjew M."/>
            <person name="Finn R."/>
            <person name="Kale V."/>
            <person name="Holt S."/>
            <person name="Cochrane G."/>
            <person name="Meng A."/>
            <person name="Brown T."/>
            <person name="Cohen L."/>
        </authorList>
    </citation>
    <scope>NUCLEOTIDE SEQUENCE</scope>
    <source>
        <strain evidence="3">CCCM811</strain>
    </source>
</reference>
<proteinExistence type="predicted"/>
<sequence length="229" mass="26097">MGSLLQLILLAAFLGETIGTPLKNLAQLPARGLTRARLARRLPHFMRQAGVEPRRRVTLRCPGSAATEEDLNESWKTFTGAKGSEKQQWYEKLEELRNYQKENGDCALGFRDQDDPALVEWVKEQRMANLRGKLDRVQKAELDTIGFRWKSDYFDDQAEWTEMFNELKEYLDSHGTLEISPISTSVNARLMHWTHVQRELAGGGILPVKRRKALEGLGFEFDGPVGSNH</sequence>
<keyword evidence="1" id="KW-0732">Signal</keyword>
<organism evidence="3">
    <name type="scientific">Lotharella globosa</name>
    <dbReference type="NCBI Taxonomy" id="91324"/>
    <lineage>
        <taxon>Eukaryota</taxon>
        <taxon>Sar</taxon>
        <taxon>Rhizaria</taxon>
        <taxon>Cercozoa</taxon>
        <taxon>Chlorarachniophyceae</taxon>
        <taxon>Lotharella</taxon>
    </lineage>
</organism>
<accession>A0A7S3Z999</accession>
<dbReference type="PANTHER" id="PTHR33418:SF1">
    <property type="entry name" value="HELICASE-ASSOCIATED DOMAIN-CONTAINING PROTEIN"/>
    <property type="match status" value="1"/>
</dbReference>
<feature type="domain" description="Helicase-associated" evidence="2">
    <location>
        <begin position="86"/>
        <end position="147"/>
    </location>
</feature>
<feature type="chain" id="PRO_5030572559" description="Helicase-associated domain-containing protein" evidence="1">
    <location>
        <begin position="20"/>
        <end position="229"/>
    </location>
</feature>
<evidence type="ECO:0000259" key="2">
    <source>
        <dbReference type="Pfam" id="PF03457"/>
    </source>
</evidence>
<gene>
    <name evidence="3" type="ORF">LGLO00237_LOCUS27679</name>
</gene>
<name>A0A7S3Z999_9EUKA</name>
<dbReference type="AlphaFoldDB" id="A0A7S3Z999"/>